<feature type="non-terminal residue" evidence="1">
    <location>
        <position position="1"/>
    </location>
</feature>
<organism evidence="1 2">
    <name type="scientific">Motilibacter deserti</name>
    <dbReference type="NCBI Taxonomy" id="2714956"/>
    <lineage>
        <taxon>Bacteria</taxon>
        <taxon>Bacillati</taxon>
        <taxon>Actinomycetota</taxon>
        <taxon>Actinomycetes</taxon>
        <taxon>Motilibacterales</taxon>
        <taxon>Motilibacteraceae</taxon>
        <taxon>Motilibacter</taxon>
    </lineage>
</organism>
<evidence type="ECO:0000313" key="2">
    <source>
        <dbReference type="Proteomes" id="UP000800981"/>
    </source>
</evidence>
<protein>
    <recommendedName>
        <fullName evidence="3">Sulfonate transport system substrate-binding protein</fullName>
    </recommendedName>
</protein>
<reference evidence="1 2" key="1">
    <citation type="submission" date="2020-03" db="EMBL/GenBank/DDBJ databases">
        <title>Two novel Motilibacter sp.</title>
        <authorList>
            <person name="Liu S."/>
        </authorList>
    </citation>
    <scope>NUCLEOTIDE SEQUENCE [LARGE SCALE GENOMIC DNA]</scope>
    <source>
        <strain evidence="1 2">E257</strain>
    </source>
</reference>
<keyword evidence="2" id="KW-1185">Reference proteome</keyword>
<proteinExistence type="predicted"/>
<evidence type="ECO:0000313" key="1">
    <source>
        <dbReference type="EMBL" id="NHC15920.1"/>
    </source>
</evidence>
<sequence length="83" mass="8837">DAFDAEVEKVTADPTTLQAAWKENGLSAPTIDFLKTVPVSDLLPVDAAAQQSFQTEADFWADQKVIPSSVDVKASSVDVASLK</sequence>
<accession>A0ABX0H2A0</accession>
<dbReference type="Gene3D" id="3.40.190.10">
    <property type="entry name" value="Periplasmic binding protein-like II"/>
    <property type="match status" value="1"/>
</dbReference>
<dbReference type="RefSeq" id="WP_166284402.1">
    <property type="nucleotide sequence ID" value="NZ_JAANNP010000069.1"/>
</dbReference>
<comment type="caution">
    <text evidence="1">The sequence shown here is derived from an EMBL/GenBank/DDBJ whole genome shotgun (WGS) entry which is preliminary data.</text>
</comment>
<gene>
    <name evidence="1" type="ORF">G9H71_19230</name>
</gene>
<name>A0ABX0H2A0_9ACTN</name>
<dbReference type="Proteomes" id="UP000800981">
    <property type="component" value="Unassembled WGS sequence"/>
</dbReference>
<dbReference type="EMBL" id="JAANNP010000069">
    <property type="protein sequence ID" value="NHC15920.1"/>
    <property type="molecule type" value="Genomic_DNA"/>
</dbReference>
<evidence type="ECO:0008006" key="3">
    <source>
        <dbReference type="Google" id="ProtNLM"/>
    </source>
</evidence>